<feature type="domain" description="BTB" evidence="2">
    <location>
        <begin position="65"/>
        <end position="302"/>
    </location>
</feature>
<sequence length="585" mass="65127">MSINLLNILTSQQTPAEPPASTNPIEVTTADLNEVHPLSQSRSGSLGNLQLHPCFSHQNPGRCPGTVEIIVGRTTFLVHKQIMIHASPFFESILTGDWAETRVELNSPNEREEEELAAAHLDQVSDYNSLTSLSQRSTIPSQLNTRRVISHHRQTTTNDEFDSEFPIPSSDPPLPTTPLPDSNLQHDELLDLSLPRIPTAQSLPSTPLRQKPPSSSSRPPLNDPPPPLLRTLVNHSHSPRIEARIYLKEERSTSFQDLLMFVYPHLECVCTWHNASDLMTMSQKFDMPLLKRHVLSFLLSSVAGKPIEAMKIAEEHQLPELYRESSRFLLDNWQGWDHKELESLSSETLLKLEKRRTWFLERLLKLGLVNSSRDYVCPPSCPDPQHCTKLVDDKWRSAWAASFKFGPPQPSSVYRALRCLEPSLHSPALLLPHTSCQQHALRFFADLFDRMFSQFTPRGGGGGGSNGGTNGNVTSGLTASHSASASSGANPLLTSTANSPDQPPPPSQQQQQQPQPQQHQHAVGLAQSHPPISIPPNPITGFSSLNINSGLSSNFLNSDKTIRKAKYFLHVELFESSEKLRKRID</sequence>
<dbReference type="PANTHER" id="PTHR22744:SF17">
    <property type="entry name" value="BTB DOMAIN-CONTAINING PROTEIN"/>
    <property type="match status" value="1"/>
</dbReference>
<dbReference type="AlphaFoldDB" id="A0A2N5T9Q6"/>
<dbReference type="CDD" id="cd18186">
    <property type="entry name" value="BTB_POZ_ZBTB_KLHL-like"/>
    <property type="match status" value="1"/>
</dbReference>
<feature type="region of interest" description="Disordered" evidence="1">
    <location>
        <begin position="198"/>
        <end position="232"/>
    </location>
</feature>
<accession>A0A2N5T9Q6</accession>
<feature type="region of interest" description="Disordered" evidence="1">
    <location>
        <begin position="458"/>
        <end position="538"/>
    </location>
</feature>
<dbReference type="InterPro" id="IPR000210">
    <property type="entry name" value="BTB/POZ_dom"/>
</dbReference>
<proteinExistence type="predicted"/>
<comment type="caution">
    <text evidence="3">The sequence shown here is derived from an EMBL/GenBank/DDBJ whole genome shotgun (WGS) entry which is preliminary data.</text>
</comment>
<feature type="region of interest" description="Disordered" evidence="1">
    <location>
        <begin position="155"/>
        <end position="184"/>
    </location>
</feature>
<dbReference type="EMBL" id="PGCI01000671">
    <property type="protein sequence ID" value="PLW22235.1"/>
    <property type="molecule type" value="Genomic_DNA"/>
</dbReference>
<organism evidence="3 4">
    <name type="scientific">Puccinia coronata f. sp. avenae</name>
    <dbReference type="NCBI Taxonomy" id="200324"/>
    <lineage>
        <taxon>Eukaryota</taxon>
        <taxon>Fungi</taxon>
        <taxon>Dikarya</taxon>
        <taxon>Basidiomycota</taxon>
        <taxon>Pucciniomycotina</taxon>
        <taxon>Pucciniomycetes</taxon>
        <taxon>Pucciniales</taxon>
        <taxon>Pucciniaceae</taxon>
        <taxon>Puccinia</taxon>
    </lineage>
</organism>
<dbReference type="PANTHER" id="PTHR22744">
    <property type="entry name" value="HELIX LOOP HELIX PROTEIN 21-RELATED"/>
    <property type="match status" value="1"/>
</dbReference>
<evidence type="ECO:0000259" key="2">
    <source>
        <dbReference type="SMART" id="SM00225"/>
    </source>
</evidence>
<gene>
    <name evidence="3" type="ORF">PCASD_17242</name>
</gene>
<name>A0A2N5T9Q6_9BASI</name>
<dbReference type="SUPFAM" id="SSF54695">
    <property type="entry name" value="POZ domain"/>
    <property type="match status" value="1"/>
</dbReference>
<protein>
    <recommendedName>
        <fullName evidence="2">BTB domain-containing protein</fullName>
    </recommendedName>
</protein>
<reference evidence="3 4" key="1">
    <citation type="submission" date="2017-11" db="EMBL/GenBank/DDBJ databases">
        <title>De novo assembly and phasing of dikaryotic genomes from two isolates of Puccinia coronata f. sp. avenae, the causal agent of oat crown rust.</title>
        <authorList>
            <person name="Miller M.E."/>
            <person name="Zhang Y."/>
            <person name="Omidvar V."/>
            <person name="Sperschneider J."/>
            <person name="Schwessinger B."/>
            <person name="Raley C."/>
            <person name="Palmer J.M."/>
            <person name="Garnica D."/>
            <person name="Upadhyaya N."/>
            <person name="Rathjen J."/>
            <person name="Taylor J.M."/>
            <person name="Park R.F."/>
            <person name="Dodds P.N."/>
            <person name="Hirsch C.D."/>
            <person name="Kianian S.F."/>
            <person name="Figueroa M."/>
        </authorList>
    </citation>
    <scope>NUCLEOTIDE SEQUENCE [LARGE SCALE GENOMIC DNA]</scope>
    <source>
        <strain evidence="3">12SD80</strain>
    </source>
</reference>
<feature type="compositionally biased region" description="Low complexity" evidence="1">
    <location>
        <begin position="508"/>
        <end position="521"/>
    </location>
</feature>
<evidence type="ECO:0000313" key="3">
    <source>
        <dbReference type="EMBL" id="PLW22235.1"/>
    </source>
</evidence>
<feature type="compositionally biased region" description="Low complexity" evidence="1">
    <location>
        <begin position="207"/>
        <end position="220"/>
    </location>
</feature>
<dbReference type="SMART" id="SM00225">
    <property type="entry name" value="BTB"/>
    <property type="match status" value="1"/>
</dbReference>
<dbReference type="Gene3D" id="3.30.710.10">
    <property type="entry name" value="Potassium Channel Kv1.1, Chain A"/>
    <property type="match status" value="1"/>
</dbReference>
<feature type="compositionally biased region" description="Low complexity" evidence="1">
    <location>
        <begin position="471"/>
        <end position="489"/>
    </location>
</feature>
<feature type="compositionally biased region" description="Gly residues" evidence="1">
    <location>
        <begin position="458"/>
        <end position="470"/>
    </location>
</feature>
<evidence type="ECO:0000313" key="4">
    <source>
        <dbReference type="Proteomes" id="UP000235392"/>
    </source>
</evidence>
<evidence type="ECO:0000256" key="1">
    <source>
        <dbReference type="SAM" id="MobiDB-lite"/>
    </source>
</evidence>
<feature type="compositionally biased region" description="Pro residues" evidence="1">
    <location>
        <begin position="169"/>
        <end position="178"/>
    </location>
</feature>
<dbReference type="Pfam" id="PF00651">
    <property type="entry name" value="BTB"/>
    <property type="match status" value="1"/>
</dbReference>
<dbReference type="InterPro" id="IPR011333">
    <property type="entry name" value="SKP1/BTB/POZ_sf"/>
</dbReference>
<dbReference type="Proteomes" id="UP000235392">
    <property type="component" value="Unassembled WGS sequence"/>
</dbReference>